<dbReference type="InterPro" id="IPR022519">
    <property type="entry name" value="Gloeo/Verruco_rpt"/>
</dbReference>
<dbReference type="InterPro" id="IPR013783">
    <property type="entry name" value="Ig-like_fold"/>
</dbReference>
<protein>
    <submittedName>
        <fullName evidence="3">Choice-of-anchor tandem repeat GloVer-containing protein</fullName>
    </submittedName>
</protein>
<keyword evidence="1 2" id="KW-0732">Signal</keyword>
<comment type="caution">
    <text evidence="3">The sequence shown here is derived from an EMBL/GenBank/DDBJ whole genome shotgun (WGS) entry which is preliminary data.</text>
</comment>
<proteinExistence type="predicted"/>
<keyword evidence="4" id="KW-1185">Reference proteome</keyword>
<evidence type="ECO:0000256" key="2">
    <source>
        <dbReference type="SAM" id="SignalP"/>
    </source>
</evidence>
<name>A0ABU9HTG7_9FLAO</name>
<feature type="signal peptide" evidence="2">
    <location>
        <begin position="1"/>
        <end position="20"/>
    </location>
</feature>
<evidence type="ECO:0000256" key="1">
    <source>
        <dbReference type="ARBA" id="ARBA00022729"/>
    </source>
</evidence>
<accession>A0ABU9HTG7</accession>
<gene>
    <name evidence="3" type="ORF">AAEO56_03310</name>
</gene>
<reference evidence="3 4" key="1">
    <citation type="submission" date="2024-04" db="EMBL/GenBank/DDBJ databases">
        <title>Flavobacterium sp. DGU11 16S ribosomal RNA gene Genome sequencing and assembly.</title>
        <authorList>
            <person name="Park S."/>
        </authorList>
    </citation>
    <scope>NUCLEOTIDE SEQUENCE [LARGE SCALE GENOMIC DNA]</scope>
    <source>
        <strain evidence="3 4">DGU11</strain>
    </source>
</reference>
<dbReference type="SUPFAM" id="SSF63829">
    <property type="entry name" value="Calcium-dependent phosphotriesterase"/>
    <property type="match status" value="1"/>
</dbReference>
<dbReference type="EMBL" id="JBBYHR010000002">
    <property type="protein sequence ID" value="MEL1243281.1"/>
    <property type="molecule type" value="Genomic_DNA"/>
</dbReference>
<dbReference type="NCBIfam" id="TIGR04183">
    <property type="entry name" value="Por_Secre_tail"/>
    <property type="match status" value="1"/>
</dbReference>
<organism evidence="3 4">
    <name type="scientific">Flavobacterium arundinis</name>
    <dbReference type="NCBI Taxonomy" id="3139143"/>
    <lineage>
        <taxon>Bacteria</taxon>
        <taxon>Pseudomonadati</taxon>
        <taxon>Bacteroidota</taxon>
        <taxon>Flavobacteriia</taxon>
        <taxon>Flavobacteriales</taxon>
        <taxon>Flavobacteriaceae</taxon>
        <taxon>Flavobacterium</taxon>
    </lineage>
</organism>
<dbReference type="Gene3D" id="2.130.10.10">
    <property type="entry name" value="YVTN repeat-like/Quinoprotein amine dehydrogenase"/>
    <property type="match status" value="1"/>
</dbReference>
<dbReference type="InterPro" id="IPR015943">
    <property type="entry name" value="WD40/YVTN_repeat-like_dom_sf"/>
</dbReference>
<dbReference type="RefSeq" id="WP_341695605.1">
    <property type="nucleotide sequence ID" value="NZ_JBBYHR010000002.1"/>
</dbReference>
<dbReference type="InterPro" id="IPR026444">
    <property type="entry name" value="Secre_tail"/>
</dbReference>
<dbReference type="NCBIfam" id="TIGR03803">
    <property type="entry name" value="Gloeo_Verruco"/>
    <property type="match status" value="2"/>
</dbReference>
<dbReference type="Proteomes" id="UP001464555">
    <property type="component" value="Unassembled WGS sequence"/>
</dbReference>
<evidence type="ECO:0000313" key="3">
    <source>
        <dbReference type="EMBL" id="MEL1243281.1"/>
    </source>
</evidence>
<evidence type="ECO:0000313" key="4">
    <source>
        <dbReference type="Proteomes" id="UP001464555"/>
    </source>
</evidence>
<sequence length="640" mass="68957">MTKHYFLAFLLALCFNLSSAQQEIWGTVANGGQYGYGYIFRSDANGGNLTIMHHFSGIDGYSPGALLALSDNKLYGVTTSGGQIGTAIDYTYSSGVMYEYDMTTNAFTILKEFTGTNTDLPGVMPMGDGRKGLTEVSPGIIYSNIRMGNSDRVFSYNTQTNTFASIGVLPEFIGGSGSNTWGMRLAGSLYKADDGFLYGSTHERSQCPVAVPMTGSIVKINPANGAITIPYIAPCASLEQGDRFNSDFVTYNGELYGTTRQGGTTNNGAIYSYKPSTNTYTKRHDFMGGLMGKQSAYMVKAQNGKFYGTAAAGLPQANLPGGGGILYEFDPATNTFTKKYDFLIETSWIMEVGIYPSALIAGSNGKLYGTTQNGIYEYDIATGTILPKGRFPIEFGAAYSFPSLTSVCRKPSYVPTPFLAVPTCEGASFSHDLQSDNTESVTWYHNNVADTSQTGTTLSFASLTEADAGTWRAELINECGVTQAQPITIIIASQPEVIANDATLETLAFAESYQWINCDTNEDIPGATDAIFQPEANGNFAVITTTGTCIITSECFAFTTMSIDNPKLNDSIFIFPNPVQDELYLNTNEVVLAGEIHTMLGQCILIFSTEKTNVSALPGGTYLVSATTEKGIWRGKFVKQ</sequence>
<dbReference type="Gene3D" id="2.60.40.10">
    <property type="entry name" value="Immunoglobulins"/>
    <property type="match status" value="1"/>
</dbReference>
<feature type="chain" id="PRO_5047221421" evidence="2">
    <location>
        <begin position="21"/>
        <end position="640"/>
    </location>
</feature>